<dbReference type="Pfam" id="PF00583">
    <property type="entry name" value="Acetyltransf_1"/>
    <property type="match status" value="1"/>
</dbReference>
<evidence type="ECO:0000313" key="3">
    <source>
        <dbReference type="EMBL" id="GAP12689.1"/>
    </source>
</evidence>
<dbReference type="PROSITE" id="PS51186">
    <property type="entry name" value="GNAT"/>
    <property type="match status" value="1"/>
</dbReference>
<dbReference type="Gene3D" id="3.40.630.30">
    <property type="match status" value="1"/>
</dbReference>
<dbReference type="STRING" id="360412.LARV_00425"/>
<dbReference type="InterPro" id="IPR000182">
    <property type="entry name" value="GNAT_dom"/>
</dbReference>
<dbReference type="InterPro" id="IPR016181">
    <property type="entry name" value="Acyl_CoA_acyltransferase"/>
</dbReference>
<dbReference type="PANTHER" id="PTHR13947">
    <property type="entry name" value="GNAT FAMILY N-ACETYLTRANSFERASE"/>
    <property type="match status" value="1"/>
</dbReference>
<dbReference type="AlphaFoldDB" id="A0A0S7BFZ1"/>
<dbReference type="GO" id="GO:0008080">
    <property type="term" value="F:N-acetyltransferase activity"/>
    <property type="evidence" value="ECO:0007669"/>
    <property type="project" value="InterPro"/>
</dbReference>
<evidence type="ECO:0000313" key="4">
    <source>
        <dbReference type="Proteomes" id="UP000055060"/>
    </source>
</evidence>
<organism evidence="3">
    <name type="scientific">Longilinea arvoryzae</name>
    <dbReference type="NCBI Taxonomy" id="360412"/>
    <lineage>
        <taxon>Bacteria</taxon>
        <taxon>Bacillati</taxon>
        <taxon>Chloroflexota</taxon>
        <taxon>Anaerolineae</taxon>
        <taxon>Anaerolineales</taxon>
        <taxon>Anaerolineaceae</taxon>
        <taxon>Longilinea</taxon>
    </lineage>
</organism>
<evidence type="ECO:0000256" key="1">
    <source>
        <dbReference type="ARBA" id="ARBA00022679"/>
    </source>
</evidence>
<dbReference type="SUPFAM" id="SSF55729">
    <property type="entry name" value="Acyl-CoA N-acyltransferases (Nat)"/>
    <property type="match status" value="1"/>
</dbReference>
<keyword evidence="4" id="KW-1185">Reference proteome</keyword>
<dbReference type="CDD" id="cd04301">
    <property type="entry name" value="NAT_SF"/>
    <property type="match status" value="1"/>
</dbReference>
<sequence length="152" mass="16542">MNPDKEIRFLPFQAEDQAAVKALILAGLAGHWGTLDLSLNPDLNDIGRSYAGAYFLVAWQGQTVVGTGALVPLSADTAQIVRMSVAAGLRRKGIGGQILARLCDHARLNGLQKIILETTATWQDVIEFYQTHGFRITHYQDGDAYFVLALSA</sequence>
<proteinExistence type="predicted"/>
<dbReference type="InterPro" id="IPR050769">
    <property type="entry name" value="NAT_camello-type"/>
</dbReference>
<evidence type="ECO:0000259" key="2">
    <source>
        <dbReference type="PROSITE" id="PS51186"/>
    </source>
</evidence>
<accession>A0A0S7BFZ1</accession>
<dbReference type="PANTHER" id="PTHR13947:SF37">
    <property type="entry name" value="LD18367P"/>
    <property type="match status" value="1"/>
</dbReference>
<dbReference type="RefSeq" id="WP_075072095.1">
    <property type="nucleotide sequence ID" value="NZ_DF967972.1"/>
</dbReference>
<dbReference type="EMBL" id="DF967972">
    <property type="protein sequence ID" value="GAP12689.1"/>
    <property type="molecule type" value="Genomic_DNA"/>
</dbReference>
<dbReference type="OrthoDB" id="3389160at2"/>
<keyword evidence="1" id="KW-0808">Transferase</keyword>
<name>A0A0S7BFZ1_9CHLR</name>
<dbReference type="Proteomes" id="UP000055060">
    <property type="component" value="Unassembled WGS sequence"/>
</dbReference>
<gene>
    <name evidence="3" type="ORF">LARV_00425</name>
</gene>
<protein>
    <submittedName>
        <fullName evidence="3">N-acetylglutamate synthase</fullName>
    </submittedName>
</protein>
<feature type="domain" description="N-acetyltransferase" evidence="2">
    <location>
        <begin position="7"/>
        <end position="152"/>
    </location>
</feature>
<reference evidence="3" key="1">
    <citation type="submission" date="2015-07" db="EMBL/GenBank/DDBJ databases">
        <title>Draft Genome Sequences of Anaerolinea thermolimosa IMO-1, Bellilinea caldifistulae GOMI-1, Leptolinea tardivitalis YMTK-2, Levilinea saccharolytica KIBI-1,Longilinea arvoryzae KOME-1, Previously Described as Members of the Anaerolineaceae (Chloroflexi).</title>
        <authorList>
            <person name="Sekiguchi Y."/>
            <person name="Ohashi A."/>
            <person name="Matsuura N."/>
            <person name="Tourlousse M.D."/>
        </authorList>
    </citation>
    <scope>NUCLEOTIDE SEQUENCE [LARGE SCALE GENOMIC DNA]</scope>
    <source>
        <strain evidence="3">KOME-1</strain>
    </source>
</reference>